<comment type="caution">
    <text evidence="2">The sequence shown here is derived from an EMBL/GenBank/DDBJ whole genome shotgun (WGS) entry which is preliminary data.</text>
</comment>
<gene>
    <name evidence="2" type="ORF">Val02_50940</name>
</gene>
<keyword evidence="1" id="KW-1133">Transmembrane helix</keyword>
<evidence type="ECO:0000256" key="1">
    <source>
        <dbReference type="SAM" id="Phobius"/>
    </source>
</evidence>
<reference evidence="2" key="1">
    <citation type="submission" date="2021-01" db="EMBL/GenBank/DDBJ databases">
        <title>Whole genome shotgun sequence of Virgisporangium aliadipatigenens NBRC 105644.</title>
        <authorList>
            <person name="Komaki H."/>
            <person name="Tamura T."/>
        </authorList>
    </citation>
    <scope>NUCLEOTIDE SEQUENCE</scope>
    <source>
        <strain evidence="2">NBRC 105644</strain>
    </source>
</reference>
<dbReference type="AlphaFoldDB" id="A0A8J4DST3"/>
<name>A0A8J4DST3_9ACTN</name>
<dbReference type="Proteomes" id="UP000619260">
    <property type="component" value="Unassembled WGS sequence"/>
</dbReference>
<keyword evidence="3" id="KW-1185">Reference proteome</keyword>
<dbReference type="EMBL" id="BOPF01000019">
    <property type="protein sequence ID" value="GIJ48208.1"/>
    <property type="molecule type" value="Genomic_DNA"/>
</dbReference>
<feature type="transmembrane region" description="Helical" evidence="1">
    <location>
        <begin position="23"/>
        <end position="43"/>
    </location>
</feature>
<organism evidence="2 3">
    <name type="scientific">Virgisporangium aliadipatigenens</name>
    <dbReference type="NCBI Taxonomy" id="741659"/>
    <lineage>
        <taxon>Bacteria</taxon>
        <taxon>Bacillati</taxon>
        <taxon>Actinomycetota</taxon>
        <taxon>Actinomycetes</taxon>
        <taxon>Micromonosporales</taxon>
        <taxon>Micromonosporaceae</taxon>
        <taxon>Virgisporangium</taxon>
    </lineage>
</organism>
<keyword evidence="1" id="KW-0812">Transmembrane</keyword>
<accession>A0A8J4DST3</accession>
<sequence length="198" mass="20731">MSAALDTPAPPGPPPRTAARGRLAIGAAVTAAVLVLAGLYALIGRPDGEPAAPLATGSLTDQLAARVVTELEKATPQQHTDHGHDLGGRSGGLVCVAEVYGVEPATAGSVDEVTRAYGYHACAFTKDGYPFDVAPKLVGPIVVDGAPFAVRAITGGEDFRERVRAELPAEYQERAFKGFSGPERVEALKRRYQEAMPR</sequence>
<protein>
    <submittedName>
        <fullName evidence="2">Uncharacterized protein</fullName>
    </submittedName>
</protein>
<evidence type="ECO:0000313" key="2">
    <source>
        <dbReference type="EMBL" id="GIJ48208.1"/>
    </source>
</evidence>
<dbReference type="RefSeq" id="WP_203901698.1">
    <property type="nucleotide sequence ID" value="NZ_BOPF01000019.1"/>
</dbReference>
<proteinExistence type="predicted"/>
<evidence type="ECO:0000313" key="3">
    <source>
        <dbReference type="Proteomes" id="UP000619260"/>
    </source>
</evidence>
<keyword evidence="1" id="KW-0472">Membrane</keyword>